<dbReference type="InterPro" id="IPR003787">
    <property type="entry name" value="Sulphur_relay_DsrE/F-like"/>
</dbReference>
<dbReference type="NCBIfam" id="TIGR03527">
    <property type="entry name" value="selenium_YedF"/>
    <property type="match status" value="1"/>
</dbReference>
<feature type="domain" description="UPF0033" evidence="2">
    <location>
        <begin position="6"/>
        <end position="30"/>
    </location>
</feature>
<evidence type="ECO:0000256" key="1">
    <source>
        <dbReference type="ARBA" id="ARBA00008984"/>
    </source>
</evidence>
<dbReference type="CDD" id="cd03421">
    <property type="entry name" value="SirA_like_N"/>
    <property type="match status" value="1"/>
</dbReference>
<proteinExistence type="inferred from homology"/>
<dbReference type="EMBL" id="DTGR01000137">
    <property type="protein sequence ID" value="HHS29781.1"/>
    <property type="molecule type" value="Genomic_DNA"/>
</dbReference>
<comment type="similarity">
    <text evidence="1">Belongs to the sulfur carrier protein TusA family.</text>
</comment>
<dbReference type="Gene3D" id="3.30.110.40">
    <property type="entry name" value="TusA-like domain"/>
    <property type="match status" value="1"/>
</dbReference>
<dbReference type="InterPro" id="IPR036868">
    <property type="entry name" value="TusA-like_sf"/>
</dbReference>
<dbReference type="PROSITE" id="PS01148">
    <property type="entry name" value="UPF0033"/>
    <property type="match status" value="1"/>
</dbReference>
<sequence>MPSRKLDCRGLACPHPVLKIKELVDQGETGPLTVLVDNPAAKENVSRFLERSGFMVKVAEQDGGFAITGTRQPAGDKGPAAEKGAATAGSRTLILIGTDRLGTGDEILGARLLANFIATLKEMGQDLWCVVLLNAGVKLAVSGSPVLESLQALTQSGVMLLVCGTCLNHFQLLEEKQVGETTNMLDIVTHMQLADKVISLT</sequence>
<gene>
    <name evidence="3" type="primary">yedF</name>
    <name evidence="3" type="ORF">ENV52_08785</name>
</gene>
<dbReference type="PANTHER" id="PTHR33279">
    <property type="entry name" value="SULFUR CARRIER PROTEIN YEDF-RELATED"/>
    <property type="match status" value="1"/>
</dbReference>
<dbReference type="SUPFAM" id="SSF75169">
    <property type="entry name" value="DsrEFH-like"/>
    <property type="match status" value="1"/>
</dbReference>
<dbReference type="AlphaFoldDB" id="A0A7V6DQ46"/>
<dbReference type="Pfam" id="PF02635">
    <property type="entry name" value="DsrE"/>
    <property type="match status" value="1"/>
</dbReference>
<dbReference type="InterPro" id="IPR019870">
    <property type="entry name" value="Se_metab_YedF"/>
</dbReference>
<reference evidence="3" key="1">
    <citation type="journal article" date="2020" name="mSystems">
        <title>Genome- and Community-Level Interaction Insights into Carbon Utilization and Element Cycling Functions of Hydrothermarchaeota in Hydrothermal Sediment.</title>
        <authorList>
            <person name="Zhou Z."/>
            <person name="Liu Y."/>
            <person name="Xu W."/>
            <person name="Pan J."/>
            <person name="Luo Z.H."/>
            <person name="Li M."/>
        </authorList>
    </citation>
    <scope>NUCLEOTIDE SEQUENCE [LARGE SCALE GENOMIC DNA]</scope>
    <source>
        <strain evidence="3">SpSt-767</strain>
    </source>
</reference>
<dbReference type="SUPFAM" id="SSF64307">
    <property type="entry name" value="SirA-like"/>
    <property type="match status" value="1"/>
</dbReference>
<dbReference type="InterPro" id="IPR027396">
    <property type="entry name" value="DsrEFH-like"/>
</dbReference>
<dbReference type="InterPro" id="IPR001455">
    <property type="entry name" value="TusA-like"/>
</dbReference>
<dbReference type="Pfam" id="PF01206">
    <property type="entry name" value="TusA"/>
    <property type="match status" value="1"/>
</dbReference>
<accession>A0A7V6DQ46</accession>
<comment type="caution">
    <text evidence="3">The sequence shown here is derived from an EMBL/GenBank/DDBJ whole genome shotgun (WGS) entry which is preliminary data.</text>
</comment>
<name>A0A7V6DQ46_9BACT</name>
<dbReference type="GO" id="GO:0016740">
    <property type="term" value="F:transferase activity"/>
    <property type="evidence" value="ECO:0007669"/>
    <property type="project" value="UniProtKB-KW"/>
</dbReference>
<protein>
    <submittedName>
        <fullName evidence="3">Sulfurtransferase-like selenium metabolism protein YedF</fullName>
    </submittedName>
</protein>
<dbReference type="PANTHER" id="PTHR33279:SF6">
    <property type="entry name" value="SULFUR CARRIER PROTEIN YEDF-RELATED"/>
    <property type="match status" value="1"/>
</dbReference>
<keyword evidence="3" id="KW-0808">Transferase</keyword>
<organism evidence="3">
    <name type="scientific">Desulfobacca acetoxidans</name>
    <dbReference type="NCBI Taxonomy" id="60893"/>
    <lineage>
        <taxon>Bacteria</taxon>
        <taxon>Pseudomonadati</taxon>
        <taxon>Thermodesulfobacteriota</taxon>
        <taxon>Desulfobaccia</taxon>
        <taxon>Desulfobaccales</taxon>
        <taxon>Desulfobaccaceae</taxon>
        <taxon>Desulfobacca</taxon>
    </lineage>
</organism>
<evidence type="ECO:0000259" key="2">
    <source>
        <dbReference type="PROSITE" id="PS01148"/>
    </source>
</evidence>
<evidence type="ECO:0000313" key="3">
    <source>
        <dbReference type="EMBL" id="HHS29781.1"/>
    </source>
</evidence>